<evidence type="ECO:0000313" key="2">
    <source>
        <dbReference type="EMBL" id="TWU02106.1"/>
    </source>
</evidence>
<sequence>MGRVGIEIASRRFKVSAFQVTTLFIQPKGTNVSETTNDKHGIREAITDKNEKLGENAPGAPFMVVGLSYITILAILCLVIAAVLYFIR</sequence>
<organism evidence="2 3">
    <name type="scientific">Neorhodopirellula pilleata</name>
    <dbReference type="NCBI Taxonomy" id="2714738"/>
    <lineage>
        <taxon>Bacteria</taxon>
        <taxon>Pseudomonadati</taxon>
        <taxon>Planctomycetota</taxon>
        <taxon>Planctomycetia</taxon>
        <taxon>Pirellulales</taxon>
        <taxon>Pirellulaceae</taxon>
        <taxon>Neorhodopirellula</taxon>
    </lineage>
</organism>
<dbReference type="EMBL" id="SJPM01000002">
    <property type="protein sequence ID" value="TWU02106.1"/>
    <property type="molecule type" value="Genomic_DNA"/>
</dbReference>
<reference evidence="2 3" key="1">
    <citation type="submission" date="2019-02" db="EMBL/GenBank/DDBJ databases">
        <title>Deep-cultivation of Planctomycetes and their phenomic and genomic characterization uncovers novel biology.</title>
        <authorList>
            <person name="Wiegand S."/>
            <person name="Jogler M."/>
            <person name="Boedeker C."/>
            <person name="Pinto D."/>
            <person name="Vollmers J."/>
            <person name="Rivas-Marin E."/>
            <person name="Kohn T."/>
            <person name="Peeters S.H."/>
            <person name="Heuer A."/>
            <person name="Rast P."/>
            <person name="Oberbeckmann S."/>
            <person name="Bunk B."/>
            <person name="Jeske O."/>
            <person name="Meyerdierks A."/>
            <person name="Storesund J.E."/>
            <person name="Kallscheuer N."/>
            <person name="Luecker S."/>
            <person name="Lage O.M."/>
            <person name="Pohl T."/>
            <person name="Merkel B.J."/>
            <person name="Hornburger P."/>
            <person name="Mueller R.-W."/>
            <person name="Bruemmer F."/>
            <person name="Labrenz M."/>
            <person name="Spormann A.M."/>
            <person name="Op Den Camp H."/>
            <person name="Overmann J."/>
            <person name="Amann R."/>
            <person name="Jetten M.S.M."/>
            <person name="Mascher T."/>
            <person name="Medema M.H."/>
            <person name="Devos D.P."/>
            <person name="Kaster A.-K."/>
            <person name="Ovreas L."/>
            <person name="Rohde M."/>
            <person name="Galperin M.Y."/>
            <person name="Jogler C."/>
        </authorList>
    </citation>
    <scope>NUCLEOTIDE SEQUENCE [LARGE SCALE GENOMIC DNA]</scope>
    <source>
        <strain evidence="2 3">Pla100</strain>
    </source>
</reference>
<name>A0A5C6ASR6_9BACT</name>
<keyword evidence="3" id="KW-1185">Reference proteome</keyword>
<proteinExistence type="predicted"/>
<evidence type="ECO:0000256" key="1">
    <source>
        <dbReference type="SAM" id="Phobius"/>
    </source>
</evidence>
<protein>
    <submittedName>
        <fullName evidence="2">Uncharacterized protein</fullName>
    </submittedName>
</protein>
<evidence type="ECO:0000313" key="3">
    <source>
        <dbReference type="Proteomes" id="UP000316213"/>
    </source>
</evidence>
<accession>A0A5C6ASR6</accession>
<keyword evidence="1" id="KW-0812">Transmembrane</keyword>
<comment type="caution">
    <text evidence="2">The sequence shown here is derived from an EMBL/GenBank/DDBJ whole genome shotgun (WGS) entry which is preliminary data.</text>
</comment>
<feature type="transmembrane region" description="Helical" evidence="1">
    <location>
        <begin position="62"/>
        <end position="87"/>
    </location>
</feature>
<keyword evidence="1" id="KW-1133">Transmembrane helix</keyword>
<dbReference type="AlphaFoldDB" id="A0A5C6ASR6"/>
<gene>
    <name evidence="2" type="ORF">Pla100_18460</name>
</gene>
<keyword evidence="1" id="KW-0472">Membrane</keyword>
<dbReference type="Proteomes" id="UP000316213">
    <property type="component" value="Unassembled WGS sequence"/>
</dbReference>